<name>A0A5C6M0C8_9PLAN</name>
<evidence type="ECO:0000256" key="1">
    <source>
        <dbReference type="SAM" id="MobiDB-lite"/>
    </source>
</evidence>
<dbReference type="InterPro" id="IPR014060">
    <property type="entry name" value="PglZ"/>
</dbReference>
<gene>
    <name evidence="2" type="ORF">E3A20_26610</name>
</gene>
<comment type="caution">
    <text evidence="2">The sequence shown here is derived from an EMBL/GenBank/DDBJ whole genome shotgun (WGS) entry which is preliminary data.</text>
</comment>
<dbReference type="EMBL" id="SRHE01000785">
    <property type="protein sequence ID" value="TWW08210.1"/>
    <property type="molecule type" value="Genomic_DNA"/>
</dbReference>
<evidence type="ECO:0000313" key="3">
    <source>
        <dbReference type="Proteomes" id="UP000321083"/>
    </source>
</evidence>
<evidence type="ECO:0000313" key="2">
    <source>
        <dbReference type="EMBL" id="TWW08210.1"/>
    </source>
</evidence>
<reference evidence="2 3" key="2">
    <citation type="submission" date="2019-08" db="EMBL/GenBank/DDBJ databases">
        <authorList>
            <person name="Henke P."/>
        </authorList>
    </citation>
    <scope>NUCLEOTIDE SEQUENCE [LARGE SCALE GENOMIC DNA]</scope>
    <source>
        <strain evidence="2">Phe10_nw2017</strain>
    </source>
</reference>
<accession>A0A5C6M0C8</accession>
<feature type="non-terminal residue" evidence="2">
    <location>
        <position position="440"/>
    </location>
</feature>
<keyword evidence="3" id="KW-1185">Reference proteome</keyword>
<feature type="region of interest" description="Disordered" evidence="1">
    <location>
        <begin position="194"/>
        <end position="216"/>
    </location>
</feature>
<dbReference type="Proteomes" id="UP000321083">
    <property type="component" value="Unassembled WGS sequence"/>
</dbReference>
<evidence type="ECO:0008006" key="4">
    <source>
        <dbReference type="Google" id="ProtNLM"/>
    </source>
</evidence>
<dbReference type="AlphaFoldDB" id="A0A5C6M0C8"/>
<dbReference type="NCBIfam" id="TIGR02687">
    <property type="entry name" value="BREX-1 system phosphatase PglZ type A"/>
    <property type="match status" value="1"/>
</dbReference>
<proteinExistence type="predicted"/>
<protein>
    <recommendedName>
        <fullName evidence="4">BREX-1 system phosphatase PglZ type A</fullName>
    </recommendedName>
</protein>
<organism evidence="2 3">
    <name type="scientific">Planctomyces bekefii</name>
    <dbReference type="NCBI Taxonomy" id="1653850"/>
    <lineage>
        <taxon>Bacteria</taxon>
        <taxon>Pseudomonadati</taxon>
        <taxon>Planctomycetota</taxon>
        <taxon>Planctomycetia</taxon>
        <taxon>Planctomycetales</taxon>
        <taxon>Planctomycetaceae</taxon>
        <taxon>Planctomyces</taxon>
    </lineage>
</organism>
<reference evidence="2 3" key="1">
    <citation type="submission" date="2019-08" db="EMBL/GenBank/DDBJ databases">
        <title>100 year-old enigma solved: identification of Planctomyces bekefii, the type genus and species of the phylum Planctomycetes.</title>
        <authorList>
            <person name="Svetlana D.N."/>
            <person name="Overmann J."/>
        </authorList>
    </citation>
    <scope>NUCLEOTIDE SEQUENCE [LARGE SCALE GENOMIC DNA]</scope>
    <source>
        <strain evidence="2">Phe10_nw2017</strain>
    </source>
</reference>
<sequence length="440" mass="49933">NPQPTTHNPQPTTNTQQIHTALSRLFNEEGHRIVFWNDPDHEFQNTLSFVLLDGVTTLRLDAVGALEAKLRLEREEPNGKFLLYAPTEEPDYEDDWLLDIRLYSRSFRADRASILLQELGLVNLHLRTHVADRRKFFDAKDRLQKIRNLVAPEDAAADLDRKMIAVVAKADQPELFNIVRTIFHAWTQDLNTDYPDASEKKNPGASSEPTRGANDIELDSPPAVWTQIEKFDLDVPFWNMVKATFGYEEETPTLKNFLLRLMVTDYAHHLKGDVSQSLRGLLLPKTGWSNAVVCLAQWRDSSSRGVSYDRLSAEVAAMLQIDNHLQAPDVEDLLDVMTFLSVEKRIASGLRERVQTTAATINVESIRAVAGRRQSGHWASTAIADSHDAPRQALHAVYEALVAAADFHHLKNQYPTGFDYPSATVLYRAYETELYRFDQL</sequence>
<feature type="non-terminal residue" evidence="2">
    <location>
        <position position="1"/>
    </location>
</feature>